<name>M1P234_DESSD</name>
<accession>M1P234</accession>
<gene>
    <name evidence="2" type="ordered locus">UWK_00959</name>
</gene>
<dbReference type="Gene3D" id="3.30.700.20">
    <property type="entry name" value="Hypothetical protein ph0010, domain 1"/>
    <property type="match status" value="1"/>
</dbReference>
<dbReference type="PANTHER" id="PTHR13016:SF0">
    <property type="entry name" value="AMME SYNDROME CANDIDATE GENE 1 PROTEIN"/>
    <property type="match status" value="1"/>
</dbReference>
<proteinExistence type="predicted"/>
<dbReference type="Proteomes" id="UP000011721">
    <property type="component" value="Chromosome"/>
</dbReference>
<dbReference type="SUPFAM" id="SSF143447">
    <property type="entry name" value="AMMECR1-like"/>
    <property type="match status" value="1"/>
</dbReference>
<dbReference type="InterPro" id="IPR027485">
    <property type="entry name" value="AMMECR1_N"/>
</dbReference>
<keyword evidence="3" id="KW-1185">Reference proteome</keyword>
<evidence type="ECO:0000313" key="2">
    <source>
        <dbReference type="EMBL" id="AGF77533.1"/>
    </source>
</evidence>
<sequence>MVVRNYYAKTGQNTYETLWPIISGMSPKVKKNMKSVLTVEQGRSLLRLARQTIAVKLGVETDVEAVNDPALDVEYGTFVTLKIGGNLRGCIGNLLPSGSVAEGVKRNAISAAFHDSRFSPLTAAEFDNVEIDISVLSQPQKLEYSDGADLISKLRPGIDGVILQLGRAGATFLPQVWDQLPAPELFLSHLCRKAGLVDSAWKNDHPKIEIYQVQCFEEEEE</sequence>
<dbReference type="HOGENOM" id="CLU_095686_0_0_7"/>
<dbReference type="eggNOG" id="COG2078">
    <property type="taxonomic scope" value="Bacteria"/>
</dbReference>
<reference evidence="3" key="1">
    <citation type="journal article" date="2013" name="Stand. Genomic Sci.">
        <title>Complete genome sequence of Desulfocapsa sulfexigens, a marine deltaproteobacterium specialized in disproportionating inorganic sulfur compounds.</title>
        <authorList>
            <person name="Finster K.W."/>
            <person name="Kjeldsen K.U."/>
            <person name="Kube M."/>
            <person name="Reinhardt R."/>
            <person name="Mussmann M."/>
            <person name="Amann R."/>
            <person name="Schreiber L."/>
        </authorList>
    </citation>
    <scope>NUCLEOTIDE SEQUENCE [LARGE SCALE GENOMIC DNA]</scope>
    <source>
        <strain evidence="3">DSM 10523 / SB164P1</strain>
    </source>
</reference>
<dbReference type="InterPro" id="IPR023473">
    <property type="entry name" value="AMMECR1"/>
</dbReference>
<organism evidence="2 3">
    <name type="scientific">Desulfocapsa sulfexigens (strain DSM 10523 / SB164P1)</name>
    <dbReference type="NCBI Taxonomy" id="1167006"/>
    <lineage>
        <taxon>Bacteria</taxon>
        <taxon>Pseudomonadati</taxon>
        <taxon>Thermodesulfobacteriota</taxon>
        <taxon>Desulfobulbia</taxon>
        <taxon>Desulfobulbales</taxon>
        <taxon>Desulfocapsaceae</taxon>
        <taxon>Desulfocapsa</taxon>
    </lineage>
</organism>
<feature type="domain" description="AMMECR1" evidence="1">
    <location>
        <begin position="40"/>
        <end position="221"/>
    </location>
</feature>
<dbReference type="NCBIfam" id="TIGR04335">
    <property type="entry name" value="AmmeMemoSam_A"/>
    <property type="match status" value="1"/>
</dbReference>
<dbReference type="STRING" id="1167006.UWK_00959"/>
<evidence type="ECO:0000313" key="3">
    <source>
        <dbReference type="Proteomes" id="UP000011721"/>
    </source>
</evidence>
<dbReference type="PROSITE" id="PS51112">
    <property type="entry name" value="AMMECR1"/>
    <property type="match status" value="1"/>
</dbReference>
<dbReference type="InterPro" id="IPR036071">
    <property type="entry name" value="AMMECR1_dom_sf"/>
</dbReference>
<dbReference type="Pfam" id="PF01871">
    <property type="entry name" value="AMMECR1"/>
    <property type="match status" value="1"/>
</dbReference>
<dbReference type="InterPro" id="IPR002733">
    <property type="entry name" value="AMMECR1_domain"/>
</dbReference>
<dbReference type="AlphaFoldDB" id="M1P234"/>
<dbReference type="PANTHER" id="PTHR13016">
    <property type="entry name" value="AMMECR1 HOMOLOG"/>
    <property type="match status" value="1"/>
</dbReference>
<dbReference type="Gene3D" id="3.30.1490.150">
    <property type="entry name" value="Hypothetical protein ph0010, domain 2"/>
    <property type="match status" value="1"/>
</dbReference>
<evidence type="ECO:0000259" key="1">
    <source>
        <dbReference type="PROSITE" id="PS51112"/>
    </source>
</evidence>
<dbReference type="EMBL" id="CP003985">
    <property type="protein sequence ID" value="AGF77533.1"/>
    <property type="molecule type" value="Genomic_DNA"/>
</dbReference>
<dbReference type="NCBIfam" id="TIGR00296">
    <property type="entry name" value="TIGR00296 family protein"/>
    <property type="match status" value="1"/>
</dbReference>
<protein>
    <submittedName>
        <fullName evidence="2">Uncharacterized protein, PH0010 family</fullName>
    </submittedName>
</protein>
<dbReference type="InterPro" id="IPR027623">
    <property type="entry name" value="AmmeMemoSam_A"/>
</dbReference>
<dbReference type="KEGG" id="dsf:UWK_00959"/>